<dbReference type="InterPro" id="IPR024655">
    <property type="entry name" value="Asl1_glyco_hydro_catalytic"/>
</dbReference>
<evidence type="ECO:0000256" key="1">
    <source>
        <dbReference type="SAM" id="SignalP"/>
    </source>
</evidence>
<reference evidence="3 4" key="1">
    <citation type="submission" date="2024-02" db="EMBL/GenBank/DDBJ databases">
        <title>A draft genome for the cacao thread blight pathogen Marasmius crinis-equi.</title>
        <authorList>
            <person name="Cohen S.P."/>
            <person name="Baruah I.K."/>
            <person name="Amoako-Attah I."/>
            <person name="Bukari Y."/>
            <person name="Meinhardt L.W."/>
            <person name="Bailey B.A."/>
        </authorList>
    </citation>
    <scope>NUCLEOTIDE SEQUENCE [LARGE SCALE GENOMIC DNA]</scope>
    <source>
        <strain evidence="3 4">GH-76</strain>
    </source>
</reference>
<proteinExistence type="predicted"/>
<keyword evidence="1" id="KW-0732">Signal</keyword>
<dbReference type="EMBL" id="JBAHYK010000636">
    <property type="protein sequence ID" value="KAL0572380.1"/>
    <property type="molecule type" value="Genomic_DNA"/>
</dbReference>
<dbReference type="PANTHER" id="PTHR34154:SF3">
    <property type="entry name" value="ALKALI-SENSITIVE LINKAGE PROTEIN 1"/>
    <property type="match status" value="1"/>
</dbReference>
<evidence type="ECO:0000259" key="2">
    <source>
        <dbReference type="Pfam" id="PF11790"/>
    </source>
</evidence>
<dbReference type="Gene3D" id="3.20.20.80">
    <property type="entry name" value="Glycosidases"/>
    <property type="match status" value="1"/>
</dbReference>
<dbReference type="InterPro" id="IPR053183">
    <property type="entry name" value="ASL1"/>
</dbReference>
<feature type="signal peptide" evidence="1">
    <location>
        <begin position="1"/>
        <end position="15"/>
    </location>
</feature>
<keyword evidence="4" id="KW-1185">Reference proteome</keyword>
<gene>
    <name evidence="3" type="ORF">V5O48_009583</name>
</gene>
<name>A0ABR3FB28_9AGAR</name>
<feature type="chain" id="PRO_5047090019" description="Asl1-like glycosyl hydrolase catalytic domain-containing protein" evidence="1">
    <location>
        <begin position="16"/>
        <end position="264"/>
    </location>
</feature>
<comment type="caution">
    <text evidence="3">The sequence shown here is derived from an EMBL/GenBank/DDBJ whole genome shotgun (WGS) entry which is preliminary data.</text>
</comment>
<feature type="domain" description="Asl1-like glycosyl hydrolase catalytic" evidence="2">
    <location>
        <begin position="35"/>
        <end position="260"/>
    </location>
</feature>
<protein>
    <recommendedName>
        <fullName evidence="2">Asl1-like glycosyl hydrolase catalytic domain-containing protein</fullName>
    </recommendedName>
</protein>
<dbReference type="Proteomes" id="UP001465976">
    <property type="component" value="Unassembled WGS sequence"/>
</dbReference>
<dbReference type="Pfam" id="PF11790">
    <property type="entry name" value="Glyco_hydro_cc"/>
    <property type="match status" value="1"/>
</dbReference>
<sequence length="264" mass="28956">MKFFTTFALIAFANANTIPNTSDSSGGNGSGKVCLAWPNGNDPALQYWQTSNSGIIYTWSPSAPQNTFGYTFAPMLWGENQIGDFTVQVHQGSALYVMGFNEPEIEGQATMTPQHGADLWKQYIQPMAGGSKLVSPAVASTPQSKPWLTDFIKACDGCTIDIIAIHYYGTSADDLINYITDFHNTFQKPVWLTEFACQNFSGGPQCSPDDIKLFMDKVKSFAETTDWLQQYCWYGAVVNDNSNNSLMGSDGKPNALGLHYLGLD</sequence>
<dbReference type="SUPFAM" id="SSF51445">
    <property type="entry name" value="(Trans)glycosidases"/>
    <property type="match status" value="1"/>
</dbReference>
<dbReference type="PANTHER" id="PTHR34154">
    <property type="entry name" value="ALKALI-SENSITIVE LINKAGE PROTEIN 1"/>
    <property type="match status" value="1"/>
</dbReference>
<accession>A0ABR3FB28</accession>
<organism evidence="3 4">
    <name type="scientific">Marasmius crinis-equi</name>
    <dbReference type="NCBI Taxonomy" id="585013"/>
    <lineage>
        <taxon>Eukaryota</taxon>
        <taxon>Fungi</taxon>
        <taxon>Dikarya</taxon>
        <taxon>Basidiomycota</taxon>
        <taxon>Agaricomycotina</taxon>
        <taxon>Agaricomycetes</taxon>
        <taxon>Agaricomycetidae</taxon>
        <taxon>Agaricales</taxon>
        <taxon>Marasmiineae</taxon>
        <taxon>Marasmiaceae</taxon>
        <taxon>Marasmius</taxon>
    </lineage>
</organism>
<evidence type="ECO:0000313" key="4">
    <source>
        <dbReference type="Proteomes" id="UP001465976"/>
    </source>
</evidence>
<dbReference type="InterPro" id="IPR017853">
    <property type="entry name" value="GH"/>
</dbReference>
<evidence type="ECO:0000313" key="3">
    <source>
        <dbReference type="EMBL" id="KAL0572380.1"/>
    </source>
</evidence>